<feature type="compositionally biased region" description="Basic and acidic residues" evidence="1">
    <location>
        <begin position="24"/>
        <end position="49"/>
    </location>
</feature>
<evidence type="ECO:0000313" key="3">
    <source>
        <dbReference type="Proteomes" id="UP001152484"/>
    </source>
</evidence>
<proteinExistence type="predicted"/>
<keyword evidence="3" id="KW-1185">Reference proteome</keyword>
<protein>
    <submittedName>
        <fullName evidence="2">Uncharacterized protein</fullName>
    </submittedName>
</protein>
<sequence>MFPPSFHTTRPYQEGRTSRKSSHKVQDRKKQEERKPNTKRLRLEESKPPENRHCWGLFSSCRPESRPPFTKAARLSPDFQIFHS</sequence>
<feature type="compositionally biased region" description="Polar residues" evidence="1">
    <location>
        <begin position="1"/>
        <end position="11"/>
    </location>
</feature>
<comment type="caution">
    <text evidence="2">The sequence shown here is derived from an EMBL/GenBank/DDBJ whole genome shotgun (WGS) entry which is preliminary data.</text>
</comment>
<dbReference type="OrthoDB" id="1327832at2759"/>
<gene>
    <name evidence="2" type="ORF">CEURO_LOCUS1696</name>
</gene>
<evidence type="ECO:0000256" key="1">
    <source>
        <dbReference type="SAM" id="MobiDB-lite"/>
    </source>
</evidence>
<dbReference type="Proteomes" id="UP001152484">
    <property type="component" value="Unassembled WGS sequence"/>
</dbReference>
<dbReference type="AlphaFoldDB" id="A0A9P1DYJ6"/>
<accession>A0A9P1DYJ6</accession>
<organism evidence="2 3">
    <name type="scientific">Cuscuta europaea</name>
    <name type="common">European dodder</name>
    <dbReference type="NCBI Taxonomy" id="41803"/>
    <lineage>
        <taxon>Eukaryota</taxon>
        <taxon>Viridiplantae</taxon>
        <taxon>Streptophyta</taxon>
        <taxon>Embryophyta</taxon>
        <taxon>Tracheophyta</taxon>
        <taxon>Spermatophyta</taxon>
        <taxon>Magnoliopsida</taxon>
        <taxon>eudicotyledons</taxon>
        <taxon>Gunneridae</taxon>
        <taxon>Pentapetalae</taxon>
        <taxon>asterids</taxon>
        <taxon>lamiids</taxon>
        <taxon>Solanales</taxon>
        <taxon>Convolvulaceae</taxon>
        <taxon>Cuscuteae</taxon>
        <taxon>Cuscuta</taxon>
        <taxon>Cuscuta subgen. Cuscuta</taxon>
    </lineage>
</organism>
<name>A0A9P1DYJ6_CUSEU</name>
<feature type="region of interest" description="Disordered" evidence="1">
    <location>
        <begin position="1"/>
        <end position="49"/>
    </location>
</feature>
<dbReference type="EMBL" id="CAMAPE010000004">
    <property type="protein sequence ID" value="CAH9061222.1"/>
    <property type="molecule type" value="Genomic_DNA"/>
</dbReference>
<evidence type="ECO:0000313" key="2">
    <source>
        <dbReference type="EMBL" id="CAH9061222.1"/>
    </source>
</evidence>
<reference evidence="2" key="1">
    <citation type="submission" date="2022-07" db="EMBL/GenBank/DDBJ databases">
        <authorList>
            <person name="Macas J."/>
            <person name="Novak P."/>
            <person name="Neumann P."/>
        </authorList>
    </citation>
    <scope>NUCLEOTIDE SEQUENCE</scope>
</reference>